<dbReference type="GO" id="GO:0005737">
    <property type="term" value="C:cytoplasm"/>
    <property type="evidence" value="ECO:0007669"/>
    <property type="project" value="TreeGrafter"/>
</dbReference>
<dbReference type="GO" id="GO:0016791">
    <property type="term" value="F:phosphatase activity"/>
    <property type="evidence" value="ECO:0007669"/>
    <property type="project" value="TreeGrafter"/>
</dbReference>
<dbReference type="PANTHER" id="PTHR48100:SF1">
    <property type="entry name" value="HISTIDINE PHOSPHATASE FAMILY PROTEIN-RELATED"/>
    <property type="match status" value="1"/>
</dbReference>
<name>A0A143HGL7_9BACL</name>
<reference evidence="1 2" key="1">
    <citation type="journal article" date="2016" name="Genome Announc.">
        <title>Whole-Genome Sequence of Rummeliibacillus stabekisii Strain PP9 Isolated from Antarctic Soil.</title>
        <authorList>
            <person name="da Mota F.F."/>
            <person name="Vollu R.E."/>
            <person name="Jurelevicius D."/>
            <person name="Seldin L."/>
        </authorList>
    </citation>
    <scope>NUCLEOTIDE SEQUENCE [LARGE SCALE GENOMIC DNA]</scope>
    <source>
        <strain evidence="1 2">PP9</strain>
    </source>
</reference>
<evidence type="ECO:0008006" key="3">
    <source>
        <dbReference type="Google" id="ProtNLM"/>
    </source>
</evidence>
<dbReference type="EMBL" id="CP014806">
    <property type="protein sequence ID" value="AMX00869.1"/>
    <property type="molecule type" value="Genomic_DNA"/>
</dbReference>
<organism evidence="1 2">
    <name type="scientific">Rummeliibacillus stabekisii</name>
    <dbReference type="NCBI Taxonomy" id="241244"/>
    <lineage>
        <taxon>Bacteria</taxon>
        <taxon>Bacillati</taxon>
        <taxon>Bacillota</taxon>
        <taxon>Bacilli</taxon>
        <taxon>Bacillales</taxon>
        <taxon>Caryophanaceae</taxon>
        <taxon>Rummeliibacillus</taxon>
    </lineage>
</organism>
<dbReference type="RefSeq" id="WP_066791695.1">
    <property type="nucleotide sequence ID" value="NZ_CP014806.1"/>
</dbReference>
<dbReference type="STRING" id="241244.ATY39_16675"/>
<dbReference type="Proteomes" id="UP000076021">
    <property type="component" value="Chromosome"/>
</dbReference>
<dbReference type="SMART" id="SM00855">
    <property type="entry name" value="PGAM"/>
    <property type="match status" value="1"/>
</dbReference>
<dbReference type="Pfam" id="PF00300">
    <property type="entry name" value="His_Phos_1"/>
    <property type="match status" value="1"/>
</dbReference>
<dbReference type="CDD" id="cd07067">
    <property type="entry name" value="HP_PGM_like"/>
    <property type="match status" value="1"/>
</dbReference>
<proteinExistence type="predicted"/>
<evidence type="ECO:0000313" key="1">
    <source>
        <dbReference type="EMBL" id="AMX00869.1"/>
    </source>
</evidence>
<sequence>MDCPVVVHLIRHAKTKSNEEKRYLGWKDEPILKREELPVVNREYPVVFGSDLVRCKQTAEAYFPGAVYVEDEGLRELNFGQFEGKTYEELKGDQRYQKWLANSNQVAPPDGETLENMTNRCQKAFKKLPQGLSVYPLVVHGGTIRVLLTEYAPHESQFWDWVVTHNDMYTLEWESRRAFEEGERCTFLSVVPITANVSM</sequence>
<keyword evidence="2" id="KW-1185">Reference proteome</keyword>
<dbReference type="InterPro" id="IPR029033">
    <property type="entry name" value="His_PPase_superfam"/>
</dbReference>
<evidence type="ECO:0000313" key="2">
    <source>
        <dbReference type="Proteomes" id="UP000076021"/>
    </source>
</evidence>
<gene>
    <name evidence="1" type="ORF">ATY39_16675</name>
</gene>
<protein>
    <recommendedName>
        <fullName evidence="3">Histidine phosphatase family protein</fullName>
    </recommendedName>
</protein>
<dbReference type="AlphaFoldDB" id="A0A143HGL7"/>
<dbReference type="KEGG" id="rst:ATY39_16675"/>
<dbReference type="InterPro" id="IPR013078">
    <property type="entry name" value="His_Pase_superF_clade-1"/>
</dbReference>
<dbReference type="SUPFAM" id="SSF53254">
    <property type="entry name" value="Phosphoglycerate mutase-like"/>
    <property type="match status" value="1"/>
</dbReference>
<dbReference type="InterPro" id="IPR050275">
    <property type="entry name" value="PGM_Phosphatase"/>
</dbReference>
<dbReference type="Gene3D" id="3.40.50.1240">
    <property type="entry name" value="Phosphoglycerate mutase-like"/>
    <property type="match status" value="1"/>
</dbReference>
<accession>A0A143HGL7</accession>
<reference evidence="2" key="2">
    <citation type="submission" date="2016-03" db="EMBL/GenBank/DDBJ databases">
        <authorList>
            <person name="Ploux O."/>
        </authorList>
    </citation>
    <scope>NUCLEOTIDE SEQUENCE [LARGE SCALE GENOMIC DNA]</scope>
    <source>
        <strain evidence="2">PP9</strain>
    </source>
</reference>
<dbReference type="PANTHER" id="PTHR48100">
    <property type="entry name" value="BROAD-SPECIFICITY PHOSPHATASE YOR283W-RELATED"/>
    <property type="match status" value="1"/>
</dbReference>